<comment type="caution">
    <text evidence="3">The sequence shown here is derived from an EMBL/GenBank/DDBJ whole genome shotgun (WGS) entry which is preliminary data.</text>
</comment>
<dbReference type="CDD" id="cd01014">
    <property type="entry name" value="nicotinamidase_related"/>
    <property type="match status" value="1"/>
</dbReference>
<protein>
    <submittedName>
        <fullName evidence="3">Nicotinamidase-related amidase</fullName>
    </submittedName>
</protein>
<dbReference type="InterPro" id="IPR050272">
    <property type="entry name" value="Isochorismatase-like_hydrls"/>
</dbReference>
<feature type="domain" description="Isochorismatase-like" evidence="2">
    <location>
        <begin position="9"/>
        <end position="182"/>
    </location>
</feature>
<keyword evidence="1" id="KW-0378">Hydrolase</keyword>
<evidence type="ECO:0000259" key="2">
    <source>
        <dbReference type="Pfam" id="PF00857"/>
    </source>
</evidence>
<keyword evidence="4" id="KW-1185">Reference proteome</keyword>
<dbReference type="InterPro" id="IPR036380">
    <property type="entry name" value="Isochorismatase-like_sf"/>
</dbReference>
<sequence>MSHNKIHRALVVIDVQNEYVTGNFRIEYPDVNSSLDNIRRAMDAADENGIPIVVVQHVSPGGAPIFARGTHGVELHPVVATRRRAHLIEKTLPSVFAGTDFHAWIKANDIDTLTVVGYMTHNCNDSTMRQAMHEGLDVEFLPDAAGSLPYRNRAGAATAEEIHRATTVVMHSAFAAVMSTDEWIAMLASGAAPERDNVFLSNQRAIAHRVAPENAVQM</sequence>
<evidence type="ECO:0000256" key="1">
    <source>
        <dbReference type="ARBA" id="ARBA00022801"/>
    </source>
</evidence>
<reference evidence="3 4" key="1">
    <citation type="submission" date="2019-03" db="EMBL/GenBank/DDBJ databases">
        <title>Above-ground endophytic microbial communities from plants in different locations in the United States.</title>
        <authorList>
            <person name="Frank C."/>
        </authorList>
    </citation>
    <scope>NUCLEOTIDE SEQUENCE [LARGE SCALE GENOMIC DNA]</scope>
    <source>
        <strain evidence="3 4">LP_13_YM</strain>
    </source>
</reference>
<accession>A0A4R3YM76</accession>
<dbReference type="SUPFAM" id="SSF52499">
    <property type="entry name" value="Isochorismatase-like hydrolases"/>
    <property type="match status" value="1"/>
</dbReference>
<dbReference type="PANTHER" id="PTHR43540">
    <property type="entry name" value="PEROXYUREIDOACRYLATE/UREIDOACRYLATE AMIDOHYDROLASE-RELATED"/>
    <property type="match status" value="1"/>
</dbReference>
<dbReference type="Proteomes" id="UP000295645">
    <property type="component" value="Unassembled WGS sequence"/>
</dbReference>
<dbReference type="InterPro" id="IPR000868">
    <property type="entry name" value="Isochorismatase-like_dom"/>
</dbReference>
<proteinExistence type="predicted"/>
<dbReference type="AlphaFoldDB" id="A0A4R3YM76"/>
<dbReference type="PANTHER" id="PTHR43540:SF6">
    <property type="entry name" value="ISOCHORISMATASE-LIKE DOMAIN-CONTAINING PROTEIN"/>
    <property type="match status" value="1"/>
</dbReference>
<dbReference type="Gene3D" id="3.40.50.850">
    <property type="entry name" value="Isochorismatase-like"/>
    <property type="match status" value="1"/>
</dbReference>
<dbReference type="EMBL" id="SMCS01000005">
    <property type="protein sequence ID" value="TCV93361.1"/>
    <property type="molecule type" value="Genomic_DNA"/>
</dbReference>
<name>A0A4R3YM76_9GAMM</name>
<dbReference type="GO" id="GO:0016787">
    <property type="term" value="F:hydrolase activity"/>
    <property type="evidence" value="ECO:0007669"/>
    <property type="project" value="UniProtKB-KW"/>
</dbReference>
<dbReference type="OrthoDB" id="1157330at2"/>
<organism evidence="3 4">
    <name type="scientific">Luteibacter rhizovicinus</name>
    <dbReference type="NCBI Taxonomy" id="242606"/>
    <lineage>
        <taxon>Bacteria</taxon>
        <taxon>Pseudomonadati</taxon>
        <taxon>Pseudomonadota</taxon>
        <taxon>Gammaproteobacteria</taxon>
        <taxon>Lysobacterales</taxon>
        <taxon>Rhodanobacteraceae</taxon>
        <taxon>Luteibacter</taxon>
    </lineage>
</organism>
<dbReference type="RefSeq" id="WP_132145097.1">
    <property type="nucleotide sequence ID" value="NZ_SMCS01000005.1"/>
</dbReference>
<evidence type="ECO:0000313" key="3">
    <source>
        <dbReference type="EMBL" id="TCV93361.1"/>
    </source>
</evidence>
<evidence type="ECO:0000313" key="4">
    <source>
        <dbReference type="Proteomes" id="UP000295645"/>
    </source>
</evidence>
<dbReference type="Pfam" id="PF00857">
    <property type="entry name" value="Isochorismatase"/>
    <property type="match status" value="1"/>
</dbReference>
<gene>
    <name evidence="3" type="ORF">EC912_105221</name>
</gene>